<comment type="caution">
    <text evidence="1">The sequence shown here is derived from an EMBL/GenBank/DDBJ whole genome shotgun (WGS) entry which is preliminary data.</text>
</comment>
<reference evidence="2" key="1">
    <citation type="journal article" date="2019" name="Int. J. Syst. Evol. Microbiol.">
        <title>The Global Catalogue of Microorganisms (GCM) 10K type strain sequencing project: providing services to taxonomists for standard genome sequencing and annotation.</title>
        <authorList>
            <consortium name="The Broad Institute Genomics Platform"/>
            <consortium name="The Broad Institute Genome Sequencing Center for Infectious Disease"/>
            <person name="Wu L."/>
            <person name="Ma J."/>
        </authorList>
    </citation>
    <scope>NUCLEOTIDE SEQUENCE [LARGE SCALE GENOMIC DNA]</scope>
    <source>
        <strain evidence="2">JCM 19134</strain>
    </source>
</reference>
<dbReference type="AlphaFoldDB" id="A0AAV3U0L9"/>
<sequence length="111" mass="13291">MLSSYLTLLWKNRQEDKRKHQDYKETRYKCIIMLLHAKLNFEKNQKVLNQYGYNVSDIEDLDDLLEAELVNSYLFASTQFIQALEGFIKEPSEQTRISVAKAMRKDLWRLK</sequence>
<evidence type="ECO:0000313" key="2">
    <source>
        <dbReference type="Proteomes" id="UP001409585"/>
    </source>
</evidence>
<accession>A0AAV3U0L9</accession>
<proteinExistence type="predicted"/>
<dbReference type="Proteomes" id="UP001409585">
    <property type="component" value="Unassembled WGS sequence"/>
</dbReference>
<keyword evidence="2" id="KW-1185">Reference proteome</keyword>
<name>A0AAV3U0L9_9ALTE</name>
<dbReference type="EMBL" id="BAABLX010000009">
    <property type="protein sequence ID" value="GAA4938360.1"/>
    <property type="molecule type" value="Genomic_DNA"/>
</dbReference>
<evidence type="ECO:0000313" key="1">
    <source>
        <dbReference type="EMBL" id="GAA4938360.1"/>
    </source>
</evidence>
<protein>
    <submittedName>
        <fullName evidence="1">Uncharacterized protein</fullName>
    </submittedName>
</protein>
<organism evidence="1 2">
    <name type="scientific">Halioxenophilus aromaticivorans</name>
    <dbReference type="NCBI Taxonomy" id="1306992"/>
    <lineage>
        <taxon>Bacteria</taxon>
        <taxon>Pseudomonadati</taxon>
        <taxon>Pseudomonadota</taxon>
        <taxon>Gammaproteobacteria</taxon>
        <taxon>Alteromonadales</taxon>
        <taxon>Alteromonadaceae</taxon>
        <taxon>Halioxenophilus</taxon>
    </lineage>
</organism>
<gene>
    <name evidence="1" type="ORF">GCM10025791_15420</name>
</gene>